<feature type="domain" description="Helicase C-terminal" evidence="5">
    <location>
        <begin position="196"/>
        <end position="349"/>
    </location>
</feature>
<name>A0A0G1F5Q7_9BACT</name>
<dbReference type="InterPro" id="IPR004807">
    <property type="entry name" value="UvrB"/>
</dbReference>
<proteinExistence type="inferred from homology"/>
<dbReference type="Pfam" id="PF12344">
    <property type="entry name" value="UvrB"/>
    <property type="match status" value="1"/>
</dbReference>
<protein>
    <recommendedName>
        <fullName evidence="3">UvrABC system protein B</fullName>
    </recommendedName>
</protein>
<dbReference type="PANTHER" id="PTHR24029">
    <property type="entry name" value="UVRABC SYSTEM PROTEIN B"/>
    <property type="match status" value="1"/>
</dbReference>
<dbReference type="InterPro" id="IPR024759">
    <property type="entry name" value="UvrB_YAD/RRR_dom"/>
</dbReference>
<evidence type="ECO:0000256" key="1">
    <source>
        <dbReference type="ARBA" id="ARBA00008533"/>
    </source>
</evidence>
<dbReference type="EMBL" id="LCFI01000002">
    <property type="protein sequence ID" value="KKS90526.1"/>
    <property type="molecule type" value="Genomic_DNA"/>
</dbReference>
<accession>A0A0G1F5Q7</accession>
<dbReference type="PROSITE" id="PS50151">
    <property type="entry name" value="UVR"/>
    <property type="match status" value="1"/>
</dbReference>
<dbReference type="PROSITE" id="PS51194">
    <property type="entry name" value="HELICASE_CTER"/>
    <property type="match status" value="1"/>
</dbReference>
<dbReference type="GO" id="GO:0003677">
    <property type="term" value="F:DNA binding"/>
    <property type="evidence" value="ECO:0007669"/>
    <property type="project" value="InterPro"/>
</dbReference>
<dbReference type="PANTHER" id="PTHR24029:SF0">
    <property type="entry name" value="UVRABC SYSTEM PROTEIN B"/>
    <property type="match status" value="1"/>
</dbReference>
<comment type="subunit">
    <text evidence="2">Forms a heterotetramer with UvrA during the search for lesions. Interacts with UvrC in an incision complex.</text>
</comment>
<dbReference type="CDD" id="cd18790">
    <property type="entry name" value="SF2_C_UvrB"/>
    <property type="match status" value="1"/>
</dbReference>
<dbReference type="SUPFAM" id="SSF46600">
    <property type="entry name" value="C-terminal UvrC-binding domain of UvrB"/>
    <property type="match status" value="1"/>
</dbReference>
<reference evidence="6 7" key="1">
    <citation type="journal article" date="2015" name="Nature">
        <title>rRNA introns, odd ribosomes, and small enigmatic genomes across a large radiation of phyla.</title>
        <authorList>
            <person name="Brown C.T."/>
            <person name="Hug L.A."/>
            <person name="Thomas B.C."/>
            <person name="Sharon I."/>
            <person name="Castelle C.J."/>
            <person name="Singh A."/>
            <person name="Wilkins M.J."/>
            <person name="Williams K.H."/>
            <person name="Banfield J.F."/>
        </authorList>
    </citation>
    <scope>NUCLEOTIDE SEQUENCE [LARGE SCALE GENOMIC DNA]</scope>
</reference>
<dbReference type="InterPro" id="IPR027417">
    <property type="entry name" value="P-loop_NTPase"/>
</dbReference>
<evidence type="ECO:0000256" key="3">
    <source>
        <dbReference type="ARBA" id="ARBA00029504"/>
    </source>
</evidence>
<evidence type="ECO:0000313" key="7">
    <source>
        <dbReference type="Proteomes" id="UP000034669"/>
    </source>
</evidence>
<dbReference type="AlphaFoldDB" id="A0A0G1F5Q7"/>
<sequence length="425" mass="48513">MTDPQNYKEVFEQIRSDSDKRVNELKAQGKIVEAYRLGQRVNYDLEMISEVGYVNGIENYSRYFDGRKPGDPPYSLLDYFPKDYLTVIDESHMTIPQVRGMYNGDRSRKTVLIDYGFRLPAALDNRPLNFIEFLHRIGQVVYTSATPNDWELSMAKDSAGEVNTISGMGNSGVIEQLVRPTGIPDPTISIRPVTTQVQDLLEEIKLRAERKQRVLVTTLTKRMAEDLSTYLEEQGIKVHYLHSDVQTLDRSDILDELRLGKYDVLVGINLLREGLDLPEVSLVAVLDADKEGFLRSETSLIQTMGRAARHVEGTVILYADEVTGSMQRAISEVERRRNIQLAYNEKHGITPRSIVKAVRAKVIDRQEKEKSWQDIELKPLLGSWDDDKVSQLLPLEKEKLIKRLRKEMKFAAQSLEFETAAPLPL</sequence>
<evidence type="ECO:0000313" key="6">
    <source>
        <dbReference type="EMBL" id="KKS90526.1"/>
    </source>
</evidence>
<organism evidence="6 7">
    <name type="scientific">Candidatus Woesebacteria bacterium GW2011_GWA1_43_12</name>
    <dbReference type="NCBI Taxonomy" id="1618557"/>
    <lineage>
        <taxon>Bacteria</taxon>
        <taxon>Candidatus Woeseibacteriota</taxon>
    </lineage>
</organism>
<dbReference type="Pfam" id="PF00271">
    <property type="entry name" value="Helicase_C"/>
    <property type="match status" value="1"/>
</dbReference>
<dbReference type="Gene3D" id="3.40.50.300">
    <property type="entry name" value="P-loop containing nucleotide triphosphate hydrolases"/>
    <property type="match status" value="2"/>
</dbReference>
<feature type="domain" description="UVR" evidence="4">
    <location>
        <begin position="398"/>
        <end position="425"/>
    </location>
</feature>
<dbReference type="InterPro" id="IPR001943">
    <property type="entry name" value="UVR_dom"/>
</dbReference>
<dbReference type="PATRIC" id="fig|1618557.3.peg.594"/>
<dbReference type="GO" id="GO:0006289">
    <property type="term" value="P:nucleotide-excision repair"/>
    <property type="evidence" value="ECO:0007669"/>
    <property type="project" value="InterPro"/>
</dbReference>
<evidence type="ECO:0000256" key="2">
    <source>
        <dbReference type="ARBA" id="ARBA00026033"/>
    </source>
</evidence>
<gene>
    <name evidence="6" type="ORF">UV66_C0002G0003</name>
</gene>
<comment type="similarity">
    <text evidence="1">Belongs to the UvrB family.</text>
</comment>
<dbReference type="Gene3D" id="4.10.860.10">
    <property type="entry name" value="UVR domain"/>
    <property type="match status" value="1"/>
</dbReference>
<evidence type="ECO:0000259" key="5">
    <source>
        <dbReference type="PROSITE" id="PS51194"/>
    </source>
</evidence>
<dbReference type="Proteomes" id="UP000034669">
    <property type="component" value="Unassembled WGS sequence"/>
</dbReference>
<evidence type="ECO:0000259" key="4">
    <source>
        <dbReference type="PROSITE" id="PS50151"/>
    </source>
</evidence>
<dbReference type="GO" id="GO:0009380">
    <property type="term" value="C:excinuclease repair complex"/>
    <property type="evidence" value="ECO:0007669"/>
    <property type="project" value="InterPro"/>
</dbReference>
<dbReference type="InterPro" id="IPR036876">
    <property type="entry name" value="UVR_dom_sf"/>
</dbReference>
<dbReference type="SMART" id="SM00490">
    <property type="entry name" value="HELICc"/>
    <property type="match status" value="1"/>
</dbReference>
<dbReference type="InterPro" id="IPR001650">
    <property type="entry name" value="Helicase_C-like"/>
</dbReference>
<dbReference type="SUPFAM" id="SSF52540">
    <property type="entry name" value="P-loop containing nucleoside triphosphate hydrolases"/>
    <property type="match status" value="2"/>
</dbReference>
<dbReference type="Pfam" id="PF02151">
    <property type="entry name" value="UVR"/>
    <property type="match status" value="1"/>
</dbReference>
<dbReference type="GO" id="GO:0005524">
    <property type="term" value="F:ATP binding"/>
    <property type="evidence" value="ECO:0007669"/>
    <property type="project" value="InterPro"/>
</dbReference>
<dbReference type="GO" id="GO:0016887">
    <property type="term" value="F:ATP hydrolysis activity"/>
    <property type="evidence" value="ECO:0007669"/>
    <property type="project" value="InterPro"/>
</dbReference>
<comment type="caution">
    <text evidence="6">The sequence shown here is derived from an EMBL/GenBank/DDBJ whole genome shotgun (WGS) entry which is preliminary data.</text>
</comment>